<dbReference type="PROSITE" id="PS51007">
    <property type="entry name" value="CYTC"/>
    <property type="match status" value="2"/>
</dbReference>
<keyword evidence="3 6" id="KW-0479">Metal-binding</keyword>
<dbReference type="EMBL" id="JBHMEC010000015">
    <property type="protein sequence ID" value="MFB9149930.1"/>
    <property type="molecule type" value="Genomic_DNA"/>
</dbReference>
<feature type="compositionally biased region" description="Acidic residues" evidence="7">
    <location>
        <begin position="186"/>
        <end position="222"/>
    </location>
</feature>
<evidence type="ECO:0000256" key="6">
    <source>
        <dbReference type="PROSITE-ProRule" id="PRU00433"/>
    </source>
</evidence>
<proteinExistence type="predicted"/>
<dbReference type="InterPro" id="IPR009056">
    <property type="entry name" value="Cyt_c-like_dom"/>
</dbReference>
<evidence type="ECO:0000256" key="2">
    <source>
        <dbReference type="ARBA" id="ARBA00022617"/>
    </source>
</evidence>
<dbReference type="InterPro" id="IPR036909">
    <property type="entry name" value="Cyt_c-like_dom_sf"/>
</dbReference>
<keyword evidence="5 6" id="KW-0408">Iron</keyword>
<keyword evidence="10" id="KW-1185">Reference proteome</keyword>
<dbReference type="PRINTS" id="PR00604">
    <property type="entry name" value="CYTCHRMECIAB"/>
</dbReference>
<sequence>MFDTMTLTKATGAICGSLLVFLLGGWAAESIYSMGGGHGEDHAQGYVIDTGDDGASEEPVDEGPDLAALFAEADAGKGERVFNKCKACHQVEDGANGVGPHLYDVVGRKVDSVEGYTYSGALEEVADVWTAENLFAFLENPAGYAPGTAMGFAGLGKPEDRANVIAYLDQIDGSDDIVIEAAAEAPAEEAPAEEAATEEAPADDAAAEEAPAEDAAVEEAASEEAPAADAPAEEAAAEEAPAADAPAEEAAAEEAPAEEAPAEEAAAEEAPAEETGGESAFAGMVASADPADGKKVFRRCAACHAVEDGKNKVGPHLYAVVNRDIASVEGFSYSDTLKGLDGDWTVDKLSAWLENPREFAPGNRMGYPGLKDEADRAAVIAYLNSVSN</sequence>
<dbReference type="InterPro" id="IPR002327">
    <property type="entry name" value="Cyt_c_1A/1B"/>
</dbReference>
<reference evidence="9 10" key="1">
    <citation type="submission" date="2024-09" db="EMBL/GenBank/DDBJ databases">
        <authorList>
            <person name="Sun Q."/>
            <person name="Mori K."/>
        </authorList>
    </citation>
    <scope>NUCLEOTIDE SEQUENCE [LARGE SCALE GENOMIC DNA]</scope>
    <source>
        <strain evidence="9 10">CECT 9424</strain>
    </source>
</reference>
<feature type="compositionally biased region" description="Acidic residues" evidence="7">
    <location>
        <begin position="246"/>
        <end position="276"/>
    </location>
</feature>
<dbReference type="Gene3D" id="1.10.760.10">
    <property type="entry name" value="Cytochrome c-like domain"/>
    <property type="match status" value="2"/>
</dbReference>
<gene>
    <name evidence="9" type="ORF">ACFFU4_09230</name>
</gene>
<name>A0ABV5I1W8_9RHOB</name>
<dbReference type="SUPFAM" id="SSF46626">
    <property type="entry name" value="Cytochrome c"/>
    <property type="match status" value="2"/>
</dbReference>
<accession>A0ABV5I1W8</accession>
<evidence type="ECO:0000256" key="7">
    <source>
        <dbReference type="SAM" id="MobiDB-lite"/>
    </source>
</evidence>
<feature type="region of interest" description="Disordered" evidence="7">
    <location>
        <begin position="184"/>
        <end position="278"/>
    </location>
</feature>
<evidence type="ECO:0000256" key="4">
    <source>
        <dbReference type="ARBA" id="ARBA00022982"/>
    </source>
</evidence>
<comment type="caution">
    <text evidence="9">The sequence shown here is derived from an EMBL/GenBank/DDBJ whole genome shotgun (WGS) entry which is preliminary data.</text>
</comment>
<evidence type="ECO:0000256" key="3">
    <source>
        <dbReference type="ARBA" id="ARBA00022723"/>
    </source>
</evidence>
<organism evidence="9 10">
    <name type="scientific">Roseovarius ramblicola</name>
    <dbReference type="NCBI Taxonomy" id="2022336"/>
    <lineage>
        <taxon>Bacteria</taxon>
        <taxon>Pseudomonadati</taxon>
        <taxon>Pseudomonadota</taxon>
        <taxon>Alphaproteobacteria</taxon>
        <taxon>Rhodobacterales</taxon>
        <taxon>Roseobacteraceae</taxon>
        <taxon>Roseovarius</taxon>
    </lineage>
</organism>
<evidence type="ECO:0000256" key="1">
    <source>
        <dbReference type="ARBA" id="ARBA00022448"/>
    </source>
</evidence>
<keyword evidence="4" id="KW-0249">Electron transport</keyword>
<dbReference type="PANTHER" id="PTHR11961">
    <property type="entry name" value="CYTOCHROME C"/>
    <property type="match status" value="1"/>
</dbReference>
<evidence type="ECO:0000313" key="9">
    <source>
        <dbReference type="EMBL" id="MFB9149930.1"/>
    </source>
</evidence>
<feature type="domain" description="Cytochrome c" evidence="8">
    <location>
        <begin position="73"/>
        <end position="172"/>
    </location>
</feature>
<feature type="domain" description="Cytochrome c" evidence="8">
    <location>
        <begin position="288"/>
        <end position="387"/>
    </location>
</feature>
<evidence type="ECO:0000313" key="10">
    <source>
        <dbReference type="Proteomes" id="UP001589670"/>
    </source>
</evidence>
<evidence type="ECO:0000259" key="8">
    <source>
        <dbReference type="PROSITE" id="PS51007"/>
    </source>
</evidence>
<protein>
    <submittedName>
        <fullName evidence="9">C-type cytochrome</fullName>
    </submittedName>
</protein>
<dbReference type="Pfam" id="PF00034">
    <property type="entry name" value="Cytochrom_C"/>
    <property type="match status" value="2"/>
</dbReference>
<dbReference type="Proteomes" id="UP001589670">
    <property type="component" value="Unassembled WGS sequence"/>
</dbReference>
<evidence type="ECO:0000256" key="5">
    <source>
        <dbReference type="ARBA" id="ARBA00023004"/>
    </source>
</evidence>
<keyword evidence="2 6" id="KW-0349">Heme</keyword>
<keyword evidence="1" id="KW-0813">Transport</keyword>